<dbReference type="InterPro" id="IPR002502">
    <property type="entry name" value="Amidase_domain"/>
</dbReference>
<reference evidence="2 3" key="1">
    <citation type="submission" date="2018-03" db="EMBL/GenBank/DDBJ databases">
        <title>Draft Genome Sequences of the Obligatory Marine Myxobacteria Enhygromyxa salina SWB005.</title>
        <authorList>
            <person name="Poehlein A."/>
            <person name="Moghaddam J.A."/>
            <person name="Harms H."/>
            <person name="Alanjari M."/>
            <person name="Koenig G.M."/>
            <person name="Daniel R."/>
            <person name="Schaeberle T.F."/>
        </authorList>
    </citation>
    <scope>NUCLEOTIDE SEQUENCE [LARGE SCALE GENOMIC DNA]</scope>
    <source>
        <strain evidence="2 3">SWB005</strain>
    </source>
</reference>
<dbReference type="SUPFAM" id="SSF55846">
    <property type="entry name" value="N-acetylmuramoyl-L-alanine amidase-like"/>
    <property type="match status" value="1"/>
</dbReference>
<organism evidence="2 3">
    <name type="scientific">Enhygromyxa salina</name>
    <dbReference type="NCBI Taxonomy" id="215803"/>
    <lineage>
        <taxon>Bacteria</taxon>
        <taxon>Pseudomonadati</taxon>
        <taxon>Myxococcota</taxon>
        <taxon>Polyangia</taxon>
        <taxon>Nannocystales</taxon>
        <taxon>Nannocystaceae</taxon>
        <taxon>Enhygromyxa</taxon>
    </lineage>
</organism>
<feature type="domain" description="N-acetylmuramoyl-L-alanine amidase" evidence="1">
    <location>
        <begin position="46"/>
        <end position="169"/>
    </location>
</feature>
<protein>
    <submittedName>
        <fullName evidence="2">N-acetylmuramoyl-L-alanine amidase</fullName>
    </submittedName>
</protein>
<evidence type="ECO:0000313" key="2">
    <source>
        <dbReference type="EMBL" id="PRP97678.1"/>
    </source>
</evidence>
<gene>
    <name evidence="2" type="ORF">ENSA5_31850</name>
</gene>
<dbReference type="GO" id="GO:0008745">
    <property type="term" value="F:N-acetylmuramoyl-L-alanine amidase activity"/>
    <property type="evidence" value="ECO:0007669"/>
    <property type="project" value="InterPro"/>
</dbReference>
<dbReference type="EMBL" id="PVNK01000149">
    <property type="protein sequence ID" value="PRP97678.1"/>
    <property type="molecule type" value="Genomic_DNA"/>
</dbReference>
<dbReference type="RefSeq" id="WP_106392543.1">
    <property type="nucleotide sequence ID" value="NZ_PVNK01000149.1"/>
</dbReference>
<comment type="caution">
    <text evidence="2">The sequence shown here is derived from an EMBL/GenBank/DDBJ whole genome shotgun (WGS) entry which is preliminary data.</text>
</comment>
<dbReference type="Proteomes" id="UP000237968">
    <property type="component" value="Unassembled WGS sequence"/>
</dbReference>
<dbReference type="GO" id="GO:0009253">
    <property type="term" value="P:peptidoglycan catabolic process"/>
    <property type="evidence" value="ECO:0007669"/>
    <property type="project" value="InterPro"/>
</dbReference>
<sequence>MLAVALGFSPVVAFGLVAWWAHARETKLEIVNMLDVAPATKRSKRTRAVDAVVLHQMSFQRGNDLDRYRKVTAHFVIAPDGSVGQLHPMSARLVAPKGFNGRSVAIEFAGNLRAANGNWWSPETHGRDSLTAAQVESGRKLLRLLRSAGVRYVFAHRQSDYDKGNDPGPEIWSTVGQWGIEKLGLSDGGAQYAVDSGRPIPESWRTFDVNA</sequence>
<evidence type="ECO:0000313" key="3">
    <source>
        <dbReference type="Proteomes" id="UP000237968"/>
    </source>
</evidence>
<name>A0A2S9XXT2_9BACT</name>
<keyword evidence="3" id="KW-1185">Reference proteome</keyword>
<evidence type="ECO:0000259" key="1">
    <source>
        <dbReference type="Pfam" id="PF01510"/>
    </source>
</evidence>
<dbReference type="Pfam" id="PF01510">
    <property type="entry name" value="Amidase_2"/>
    <property type="match status" value="1"/>
</dbReference>
<dbReference type="InterPro" id="IPR036505">
    <property type="entry name" value="Amidase/PGRP_sf"/>
</dbReference>
<dbReference type="Gene3D" id="3.40.80.10">
    <property type="entry name" value="Peptidoglycan recognition protein-like"/>
    <property type="match status" value="1"/>
</dbReference>
<accession>A0A2S9XXT2</accession>
<dbReference type="AlphaFoldDB" id="A0A2S9XXT2"/>
<dbReference type="OrthoDB" id="5504649at2"/>
<proteinExistence type="predicted"/>